<organism evidence="2 3">
    <name type="scientific">Ornithinibacter aureus</name>
    <dbReference type="NCBI Taxonomy" id="622664"/>
    <lineage>
        <taxon>Bacteria</taxon>
        <taxon>Bacillati</taxon>
        <taxon>Actinomycetota</taxon>
        <taxon>Actinomycetes</taxon>
        <taxon>Micrococcales</taxon>
        <taxon>Intrasporangiaceae</taxon>
        <taxon>Ornithinibacter</taxon>
    </lineage>
</organism>
<comment type="caution">
    <text evidence="2">The sequence shown here is derived from an EMBL/GenBank/DDBJ whole genome shotgun (WGS) entry which is preliminary data.</text>
</comment>
<dbReference type="InterPro" id="IPR017517">
    <property type="entry name" value="Maleyloyr_isom"/>
</dbReference>
<evidence type="ECO:0000259" key="1">
    <source>
        <dbReference type="Pfam" id="PF11716"/>
    </source>
</evidence>
<dbReference type="Proteomes" id="UP001500390">
    <property type="component" value="Unassembled WGS sequence"/>
</dbReference>
<name>A0ABP8JC59_9MICO</name>
<gene>
    <name evidence="2" type="ORF">GCM10023153_03630</name>
</gene>
<proteinExistence type="predicted"/>
<protein>
    <recommendedName>
        <fullName evidence="1">Mycothiol-dependent maleylpyruvate isomerase metal-binding domain-containing protein</fullName>
    </recommendedName>
</protein>
<dbReference type="RefSeq" id="WP_159899079.1">
    <property type="nucleotide sequence ID" value="NZ_BAABFX010000009.1"/>
</dbReference>
<dbReference type="Pfam" id="PF11716">
    <property type="entry name" value="MDMPI_N"/>
    <property type="match status" value="1"/>
</dbReference>
<evidence type="ECO:0000313" key="3">
    <source>
        <dbReference type="Proteomes" id="UP001500390"/>
    </source>
</evidence>
<dbReference type="EMBL" id="BAABFX010000009">
    <property type="protein sequence ID" value="GAA4388402.1"/>
    <property type="molecule type" value="Genomic_DNA"/>
</dbReference>
<evidence type="ECO:0000313" key="2">
    <source>
        <dbReference type="EMBL" id="GAA4388402.1"/>
    </source>
</evidence>
<reference evidence="3" key="1">
    <citation type="journal article" date="2019" name="Int. J. Syst. Evol. Microbiol.">
        <title>The Global Catalogue of Microorganisms (GCM) 10K type strain sequencing project: providing services to taxonomists for standard genome sequencing and annotation.</title>
        <authorList>
            <consortium name="The Broad Institute Genomics Platform"/>
            <consortium name="The Broad Institute Genome Sequencing Center for Infectious Disease"/>
            <person name="Wu L."/>
            <person name="Ma J."/>
        </authorList>
    </citation>
    <scope>NUCLEOTIDE SEQUENCE [LARGE SCALE GENOMIC DNA]</scope>
    <source>
        <strain evidence="3">JCM 17738</strain>
    </source>
</reference>
<dbReference type="Gene3D" id="1.20.120.450">
    <property type="entry name" value="dinb family like domain"/>
    <property type="match status" value="1"/>
</dbReference>
<dbReference type="NCBIfam" id="TIGR03083">
    <property type="entry name" value="maleylpyruvate isomerase family mycothiol-dependent enzyme"/>
    <property type="match status" value="1"/>
</dbReference>
<dbReference type="InterPro" id="IPR034660">
    <property type="entry name" value="DinB/YfiT-like"/>
</dbReference>
<dbReference type="InterPro" id="IPR024344">
    <property type="entry name" value="MDMPI_metal-binding"/>
</dbReference>
<sequence>MDPTSRDDPRLVDAVNSHTDLLLGTARSLDDAASPSLCVGWSRAHVLSHLARNADGMAALVRAAVDGTGETMYTSDQARDADIDAGADRPLAELVADVEHSAAALAEALPRLGPEHHGIRLDRTPGVHLMRAARIPFLRLREVVYHHVDLDAGFTFVDVEPWLVRLFVADEEARLHETERHRALAADLLWRARGIRTERTP</sequence>
<dbReference type="SUPFAM" id="SSF109854">
    <property type="entry name" value="DinB/YfiT-like putative metalloenzymes"/>
    <property type="match status" value="1"/>
</dbReference>
<accession>A0ABP8JC59</accession>
<keyword evidence="3" id="KW-1185">Reference proteome</keyword>
<feature type="domain" description="Mycothiol-dependent maleylpyruvate isomerase metal-binding" evidence="1">
    <location>
        <begin position="22"/>
        <end position="150"/>
    </location>
</feature>